<dbReference type="SMART" id="SM00060">
    <property type="entry name" value="FN3"/>
    <property type="match status" value="1"/>
</dbReference>
<dbReference type="InterPro" id="IPR036116">
    <property type="entry name" value="FN3_sf"/>
</dbReference>
<dbReference type="InterPro" id="IPR055372">
    <property type="entry name" value="CBM96"/>
</dbReference>
<keyword evidence="5" id="KW-1133">Transmembrane helix</keyword>
<dbReference type="Gene3D" id="2.60.40.10">
    <property type="entry name" value="Immunoglobulins"/>
    <property type="match status" value="1"/>
</dbReference>
<evidence type="ECO:0000313" key="7">
    <source>
        <dbReference type="EMBL" id="OGC63177.1"/>
    </source>
</evidence>
<feature type="domain" description="Fibronectin type-III" evidence="6">
    <location>
        <begin position="254"/>
        <end position="343"/>
    </location>
</feature>
<proteinExistence type="predicted"/>
<evidence type="ECO:0000313" key="8">
    <source>
        <dbReference type="Proteomes" id="UP000176614"/>
    </source>
</evidence>
<dbReference type="PROSITE" id="PS50853">
    <property type="entry name" value="FN3"/>
    <property type="match status" value="1"/>
</dbReference>
<evidence type="ECO:0000259" key="6">
    <source>
        <dbReference type="PROSITE" id="PS50853"/>
    </source>
</evidence>
<dbReference type="InterPro" id="IPR013783">
    <property type="entry name" value="Ig-like_fold"/>
</dbReference>
<keyword evidence="5" id="KW-0812">Transmembrane</keyword>
<keyword evidence="3" id="KW-0732">Signal</keyword>
<dbReference type="Pfam" id="PF16656">
    <property type="entry name" value="Pur_ac_phosph_N"/>
    <property type="match status" value="1"/>
</dbReference>
<evidence type="ECO:0000256" key="2">
    <source>
        <dbReference type="ARBA" id="ARBA00022525"/>
    </source>
</evidence>
<dbReference type="SUPFAM" id="SSF49265">
    <property type="entry name" value="Fibronectin type III"/>
    <property type="match status" value="1"/>
</dbReference>
<dbReference type="InterPro" id="IPR003961">
    <property type="entry name" value="FN3_dom"/>
</dbReference>
<dbReference type="CDD" id="cd00063">
    <property type="entry name" value="FN3"/>
    <property type="match status" value="1"/>
</dbReference>
<evidence type="ECO:0000256" key="5">
    <source>
        <dbReference type="SAM" id="Phobius"/>
    </source>
</evidence>
<feature type="region of interest" description="Disordered" evidence="4">
    <location>
        <begin position="462"/>
        <end position="507"/>
    </location>
</feature>
<accession>A0A1F4W181</accession>
<evidence type="ECO:0000256" key="1">
    <source>
        <dbReference type="ARBA" id="ARBA00004613"/>
    </source>
</evidence>
<dbReference type="Proteomes" id="UP000176614">
    <property type="component" value="Unassembled WGS sequence"/>
</dbReference>
<reference evidence="7 8" key="1">
    <citation type="journal article" date="2016" name="Nat. Commun.">
        <title>Thousands of microbial genomes shed light on interconnected biogeochemical processes in an aquifer system.</title>
        <authorList>
            <person name="Anantharaman K."/>
            <person name="Brown C.T."/>
            <person name="Hug L.A."/>
            <person name="Sharon I."/>
            <person name="Castelle C.J."/>
            <person name="Probst A.J."/>
            <person name="Thomas B.C."/>
            <person name="Singh A."/>
            <person name="Wilkins M.J."/>
            <person name="Karaoz U."/>
            <person name="Brodie E.L."/>
            <person name="Williams K.H."/>
            <person name="Hubbard S.S."/>
            <person name="Banfield J.F."/>
        </authorList>
    </citation>
    <scope>NUCLEOTIDE SEQUENCE [LARGE SCALE GENOMIC DNA]</scope>
</reference>
<dbReference type="GO" id="GO:0005576">
    <property type="term" value="C:extracellular region"/>
    <property type="evidence" value="ECO:0007669"/>
    <property type="project" value="UniProtKB-SubCell"/>
</dbReference>
<sequence>MKNKRTILVVDMRLKLPYFGILFVLGYLFSPHSYAKSVTLYPLSDIKLNEQSPTLVQADGVINAEAQKIIAVGDGDYERLWSIIKFDTSSIPEGSTITGASLFLYINLIEGENVSTRGSGCAASIRRVTSSWREYGTSWSNKPTYTSSGTSIFIMPATGFYQAFDVKSIVEKWTENSSSYPNYGFYLVTRATEGYCAFDSRESIASHRPKLTVNYNEPITFVPSAPLTIVHTDPTTVLETDPNAPLVGAAIELNLTNIQVTDKTPSSVKISWDTNKKASGVVNYKISTRLIWSSKTGVNDVTHHEVDLSRLSPGTKYAYSVKSKDADGIEEKSSTLYFSTPKETVPLAVTGCDSQELLITDITVDPSIDGAVFKWKTSACSNSGQIEQVKSSQWVYVDETYDENQALQSYETNFGKAQLSEPNHEVTAKSIFFEPNTTYAYRIYSKDTNGREATTLVSAFSTLPTEDQSPDEEPLPNQENTSEPEEDESVDEESPEEFDPNNPNESVEKGDIVIFGPESGDSNIQVLIAIVVAAFFFLVIVILVIVLLFRGNRSNPTPAKHLLLKLFLGGLILIFLGVLYQMLPFISIFLF</sequence>
<organism evidence="7 8">
    <name type="scientific">candidate division WWE3 bacterium RIFOXYA2_FULL_46_9</name>
    <dbReference type="NCBI Taxonomy" id="1802636"/>
    <lineage>
        <taxon>Bacteria</taxon>
        <taxon>Katanobacteria</taxon>
    </lineage>
</organism>
<dbReference type="Pfam" id="PF24517">
    <property type="entry name" value="CBM96"/>
    <property type="match status" value="1"/>
</dbReference>
<name>A0A1F4W181_UNCKA</name>
<feature type="compositionally biased region" description="Acidic residues" evidence="4">
    <location>
        <begin position="482"/>
        <end position="499"/>
    </location>
</feature>
<evidence type="ECO:0000256" key="3">
    <source>
        <dbReference type="ARBA" id="ARBA00022729"/>
    </source>
</evidence>
<dbReference type="AlphaFoldDB" id="A0A1F4W181"/>
<keyword evidence="5" id="KW-0472">Membrane</keyword>
<comment type="caution">
    <text evidence="7">The sequence shown here is derived from an EMBL/GenBank/DDBJ whole genome shotgun (WGS) entry which is preliminary data.</text>
</comment>
<dbReference type="InterPro" id="IPR015914">
    <property type="entry name" value="PAPs_N"/>
</dbReference>
<evidence type="ECO:0000256" key="4">
    <source>
        <dbReference type="SAM" id="MobiDB-lite"/>
    </source>
</evidence>
<keyword evidence="2" id="KW-0964">Secreted</keyword>
<dbReference type="EMBL" id="MEVT01000008">
    <property type="protein sequence ID" value="OGC63177.1"/>
    <property type="molecule type" value="Genomic_DNA"/>
</dbReference>
<protein>
    <recommendedName>
        <fullName evidence="6">Fibronectin type-III domain-containing protein</fullName>
    </recommendedName>
</protein>
<dbReference type="NCBIfam" id="NF033679">
    <property type="entry name" value="DNRLRE_dom"/>
    <property type="match status" value="1"/>
</dbReference>
<gene>
    <name evidence="7" type="ORF">A2264_00585</name>
</gene>
<feature type="transmembrane region" description="Helical" evidence="5">
    <location>
        <begin position="562"/>
        <end position="583"/>
    </location>
</feature>
<comment type="subcellular location">
    <subcellularLocation>
        <location evidence="1">Secreted</location>
    </subcellularLocation>
</comment>
<feature type="transmembrane region" description="Helical" evidence="5">
    <location>
        <begin position="526"/>
        <end position="550"/>
    </location>
</feature>